<keyword evidence="3" id="KW-1185">Reference proteome</keyword>
<dbReference type="Proteomes" id="UP000503462">
    <property type="component" value="Chromosome 3"/>
</dbReference>
<sequence>MNAESTSETGPIFRKLYITAPLGRGHNLDDLQRIGLTCSELTIGVGQVEPSPTRETPRSWRRRLSSSSRLSQPQERGPSPLWDTVRNALRRRSSVVSEDAVNAASLDISQLSPRTTREIRSSREIMAGMISMDCDISTSPVLPMPEPLTITTTADQRVVDTDAEGRAIDYWTGILACFGNINTLTFRVKGETGWPGSTNVEYVLTILRCAVERAQLPNLKRVRFQPLHAMGIVVMRWHGFGAIAQAPATAYRVWQNITRLDLQIHNPMAHLNDAQKRLFHKMLYDYLSSFAGTVKQLRFVWLDEDGPSPVALEQEAPISGIRDPIHWIKLEGLWLGNTTKLDYTVRTSIPRHAPSVRSLKTLRAGQGQTPDVFEDHMSWVEVVLPPEPLNRYGRDRASQGWWDVIDTDVHEEPRDSYLADSTRSSRDPDYI</sequence>
<reference evidence="2 3" key="1">
    <citation type="journal article" date="2016" name="Sci. Rep.">
        <title>Peltaster fructicola genome reveals evolution from an invasive phytopathogen to an ectophytic parasite.</title>
        <authorList>
            <person name="Xu C."/>
            <person name="Chen H."/>
            <person name="Gleason M.L."/>
            <person name="Xu J.R."/>
            <person name="Liu H."/>
            <person name="Zhang R."/>
            <person name="Sun G."/>
        </authorList>
    </citation>
    <scope>NUCLEOTIDE SEQUENCE [LARGE SCALE GENOMIC DNA]</scope>
    <source>
        <strain evidence="2 3">LNHT1506</strain>
    </source>
</reference>
<dbReference type="EMBL" id="CP051141">
    <property type="protein sequence ID" value="QIW98915.1"/>
    <property type="molecule type" value="Genomic_DNA"/>
</dbReference>
<organism evidence="2 3">
    <name type="scientific">Peltaster fructicola</name>
    <dbReference type="NCBI Taxonomy" id="286661"/>
    <lineage>
        <taxon>Eukaryota</taxon>
        <taxon>Fungi</taxon>
        <taxon>Dikarya</taxon>
        <taxon>Ascomycota</taxon>
        <taxon>Pezizomycotina</taxon>
        <taxon>Dothideomycetes</taxon>
        <taxon>Dothideomycetes incertae sedis</taxon>
        <taxon>Peltaster</taxon>
    </lineage>
</organism>
<dbReference type="OrthoDB" id="66881at2759"/>
<dbReference type="AlphaFoldDB" id="A0A6H0XW57"/>
<name>A0A6H0XW57_9PEZI</name>
<evidence type="ECO:0000256" key="1">
    <source>
        <dbReference type="SAM" id="MobiDB-lite"/>
    </source>
</evidence>
<evidence type="ECO:0000313" key="3">
    <source>
        <dbReference type="Proteomes" id="UP000503462"/>
    </source>
</evidence>
<accession>A0A6H0XW57</accession>
<evidence type="ECO:0000313" key="2">
    <source>
        <dbReference type="EMBL" id="QIW98915.1"/>
    </source>
</evidence>
<gene>
    <name evidence="2" type="ORF">AMS68_004433</name>
</gene>
<protein>
    <submittedName>
        <fullName evidence="2">Uncharacterized protein</fullName>
    </submittedName>
</protein>
<proteinExistence type="predicted"/>
<feature type="region of interest" description="Disordered" evidence="1">
    <location>
        <begin position="47"/>
        <end position="81"/>
    </location>
</feature>